<keyword evidence="9" id="KW-1185">Reference proteome</keyword>
<gene>
    <name evidence="8" type="ORF">HNQ61_005769</name>
</gene>
<proteinExistence type="inferred from homology"/>
<dbReference type="InterPro" id="IPR003760">
    <property type="entry name" value="PnrA-like"/>
</dbReference>
<accession>A0A841H7X0</accession>
<evidence type="ECO:0000256" key="5">
    <source>
        <dbReference type="ARBA" id="ARBA00023136"/>
    </source>
</evidence>
<dbReference type="Pfam" id="PF02608">
    <property type="entry name" value="Bmp"/>
    <property type="match status" value="1"/>
</dbReference>
<dbReference type="PROSITE" id="PS51257">
    <property type="entry name" value="PROKAR_LIPOPROTEIN"/>
    <property type="match status" value="1"/>
</dbReference>
<dbReference type="InterPro" id="IPR050957">
    <property type="entry name" value="BMP_lipoprotein"/>
</dbReference>
<sequence>MTAERMRRGAVAVLLLALAACAWDGGTKVAKKRVRVGLVLSSGGRGDGGFNDAAIAGLAEAARTLGADTAVSESGGDETSPAALGRYAQEERDLVVGISFMASAPAFALANQHPNTDFAVLDYSPVTDSLGRAMPTPPNLAGITYRSEEGAFLAGALAGLMSKTGRVGFVGGMDAPVIRQFEAGYAAGVRRVCPACRVVVSYAGTTPAAFSDPARGLALAAAQYAGGVDVIFHAAGGTGTGVFRAARESGRWVIGVDVDQYDQAPGRVLTSITKNLGVSVQGLVKQESEGAFRAGLISQGLADGALGWIYDERNRALIPPAVYNQVETLRQAVIAGLIQVPRVPEEAAAG</sequence>
<dbReference type="RefSeq" id="WP_170040197.1">
    <property type="nucleotide sequence ID" value="NZ_JABDTL010000002.1"/>
</dbReference>
<dbReference type="PANTHER" id="PTHR34296:SF2">
    <property type="entry name" value="ABC TRANSPORTER GUANOSINE-BINDING PROTEIN NUPN"/>
    <property type="match status" value="1"/>
</dbReference>
<reference evidence="8 9" key="1">
    <citation type="submission" date="2020-08" db="EMBL/GenBank/DDBJ databases">
        <title>Genomic Encyclopedia of Type Strains, Phase IV (KMG-IV): sequencing the most valuable type-strain genomes for metagenomic binning, comparative biology and taxonomic classification.</title>
        <authorList>
            <person name="Goeker M."/>
        </authorList>
    </citation>
    <scope>NUCLEOTIDE SEQUENCE [LARGE SCALE GENOMIC DNA]</scope>
    <source>
        <strain evidence="8 9">DSM 29007</strain>
    </source>
</reference>
<evidence type="ECO:0000256" key="4">
    <source>
        <dbReference type="ARBA" id="ARBA00022729"/>
    </source>
</evidence>
<evidence type="ECO:0000256" key="1">
    <source>
        <dbReference type="ARBA" id="ARBA00004193"/>
    </source>
</evidence>
<comment type="subcellular location">
    <subcellularLocation>
        <location evidence="1">Cell membrane</location>
        <topology evidence="1">Lipid-anchor</topology>
    </subcellularLocation>
</comment>
<keyword evidence="5" id="KW-0472">Membrane</keyword>
<protein>
    <submittedName>
        <fullName evidence="8">Basic membrane protein A</fullName>
    </submittedName>
</protein>
<evidence type="ECO:0000313" key="8">
    <source>
        <dbReference type="EMBL" id="MBB6074088.1"/>
    </source>
</evidence>
<evidence type="ECO:0000313" key="9">
    <source>
        <dbReference type="Proteomes" id="UP000582837"/>
    </source>
</evidence>
<dbReference type="SUPFAM" id="SSF53822">
    <property type="entry name" value="Periplasmic binding protein-like I"/>
    <property type="match status" value="1"/>
</dbReference>
<dbReference type="InterPro" id="IPR028082">
    <property type="entry name" value="Peripla_BP_I"/>
</dbReference>
<name>A0A841H7X0_9BACT</name>
<dbReference type="PANTHER" id="PTHR34296">
    <property type="entry name" value="TRANSCRIPTIONAL ACTIVATOR PROTEIN MED"/>
    <property type="match status" value="1"/>
</dbReference>
<keyword evidence="4" id="KW-0732">Signal</keyword>
<comment type="similarity">
    <text evidence="2">Belongs to the BMP lipoprotein family.</text>
</comment>
<feature type="domain" description="ABC transporter substrate-binding protein PnrA-like" evidence="7">
    <location>
        <begin position="38"/>
        <end position="341"/>
    </location>
</feature>
<organism evidence="8 9">
    <name type="scientific">Longimicrobium terrae</name>
    <dbReference type="NCBI Taxonomy" id="1639882"/>
    <lineage>
        <taxon>Bacteria</taxon>
        <taxon>Pseudomonadati</taxon>
        <taxon>Gemmatimonadota</taxon>
        <taxon>Longimicrobiia</taxon>
        <taxon>Longimicrobiales</taxon>
        <taxon>Longimicrobiaceae</taxon>
        <taxon>Longimicrobium</taxon>
    </lineage>
</organism>
<evidence type="ECO:0000256" key="3">
    <source>
        <dbReference type="ARBA" id="ARBA00022475"/>
    </source>
</evidence>
<dbReference type="GO" id="GO:0005886">
    <property type="term" value="C:plasma membrane"/>
    <property type="evidence" value="ECO:0007669"/>
    <property type="project" value="UniProtKB-SubCell"/>
</dbReference>
<evidence type="ECO:0000256" key="6">
    <source>
        <dbReference type="ARBA" id="ARBA00023288"/>
    </source>
</evidence>
<comment type="caution">
    <text evidence="8">The sequence shown here is derived from an EMBL/GenBank/DDBJ whole genome shotgun (WGS) entry which is preliminary data.</text>
</comment>
<dbReference type="EMBL" id="JACHIA010000041">
    <property type="protein sequence ID" value="MBB6074088.1"/>
    <property type="molecule type" value="Genomic_DNA"/>
</dbReference>
<dbReference type="Proteomes" id="UP000582837">
    <property type="component" value="Unassembled WGS sequence"/>
</dbReference>
<dbReference type="AlphaFoldDB" id="A0A841H7X0"/>
<evidence type="ECO:0000256" key="2">
    <source>
        <dbReference type="ARBA" id="ARBA00008610"/>
    </source>
</evidence>
<keyword evidence="3" id="KW-1003">Cell membrane</keyword>
<dbReference type="CDD" id="cd06354">
    <property type="entry name" value="PBP1_PrnA-like"/>
    <property type="match status" value="1"/>
</dbReference>
<keyword evidence="6" id="KW-0449">Lipoprotein</keyword>
<evidence type="ECO:0000259" key="7">
    <source>
        <dbReference type="Pfam" id="PF02608"/>
    </source>
</evidence>
<dbReference type="Gene3D" id="3.40.50.2300">
    <property type="match status" value="2"/>
</dbReference>